<organism evidence="2 3">
    <name type="scientific">Musa troglodytarum</name>
    <name type="common">fe'i banana</name>
    <dbReference type="NCBI Taxonomy" id="320322"/>
    <lineage>
        <taxon>Eukaryota</taxon>
        <taxon>Viridiplantae</taxon>
        <taxon>Streptophyta</taxon>
        <taxon>Embryophyta</taxon>
        <taxon>Tracheophyta</taxon>
        <taxon>Spermatophyta</taxon>
        <taxon>Magnoliopsida</taxon>
        <taxon>Liliopsida</taxon>
        <taxon>Zingiberales</taxon>
        <taxon>Musaceae</taxon>
        <taxon>Musa</taxon>
    </lineage>
</organism>
<sequence>MAASHEGSDMACTASSATIRVGNRIIDPSSVVKLGASQGVQRKSEEPDGERRGVRAAGRDKAMRSIPCSFSDLDSIPVGFINAFSPMVPGLASSS</sequence>
<dbReference type="Proteomes" id="UP001055439">
    <property type="component" value="Chromosome 7"/>
</dbReference>
<reference evidence="2" key="1">
    <citation type="submission" date="2022-05" db="EMBL/GenBank/DDBJ databases">
        <title>The Musa troglodytarum L. genome provides insights into the mechanism of non-climacteric behaviour and enrichment of carotenoids.</title>
        <authorList>
            <person name="Wang J."/>
        </authorList>
    </citation>
    <scope>NUCLEOTIDE SEQUENCE</scope>
    <source>
        <tissue evidence="2">Leaf</tissue>
    </source>
</reference>
<accession>A0A9E7GHN2</accession>
<dbReference type="EMBL" id="CP097509">
    <property type="protein sequence ID" value="URE15675.1"/>
    <property type="molecule type" value="Genomic_DNA"/>
</dbReference>
<feature type="region of interest" description="Disordered" evidence="1">
    <location>
        <begin position="35"/>
        <end position="61"/>
    </location>
</feature>
<evidence type="ECO:0000256" key="1">
    <source>
        <dbReference type="SAM" id="MobiDB-lite"/>
    </source>
</evidence>
<protein>
    <submittedName>
        <fullName evidence="2">Uncharacterized protein</fullName>
    </submittedName>
</protein>
<gene>
    <name evidence="2" type="ORF">MUK42_37575</name>
</gene>
<evidence type="ECO:0000313" key="2">
    <source>
        <dbReference type="EMBL" id="URE15676.1"/>
    </source>
</evidence>
<dbReference type="AlphaFoldDB" id="A0A9E7GHN2"/>
<dbReference type="EMBL" id="CP097509">
    <property type="protein sequence ID" value="URE15676.1"/>
    <property type="molecule type" value="Genomic_DNA"/>
</dbReference>
<evidence type="ECO:0000313" key="3">
    <source>
        <dbReference type="Proteomes" id="UP001055439"/>
    </source>
</evidence>
<keyword evidence="3" id="KW-1185">Reference proteome</keyword>
<name>A0A9E7GHN2_9LILI</name>
<feature type="compositionally biased region" description="Basic and acidic residues" evidence="1">
    <location>
        <begin position="42"/>
        <end position="61"/>
    </location>
</feature>
<proteinExistence type="predicted"/>